<evidence type="ECO:0000256" key="4">
    <source>
        <dbReference type="ARBA" id="ARBA00022692"/>
    </source>
</evidence>
<keyword evidence="3" id="KW-1003">Cell membrane</keyword>
<feature type="transmembrane region" description="Helical" evidence="7">
    <location>
        <begin position="441"/>
        <end position="463"/>
    </location>
</feature>
<dbReference type="GO" id="GO:0043652">
    <property type="term" value="P:engulfment of apoptotic cell"/>
    <property type="evidence" value="ECO:0007669"/>
    <property type="project" value="TreeGrafter"/>
</dbReference>
<keyword evidence="4 7" id="KW-0812">Transmembrane</keyword>
<comment type="subcellular location">
    <subcellularLocation>
        <location evidence="1">Cell membrane</location>
        <topology evidence="1">Multi-pass membrane protein</topology>
    </subcellularLocation>
    <subcellularLocation>
        <location evidence="7">Membrane</location>
        <topology evidence="7">Multi-pass membrane protein</topology>
    </subcellularLocation>
</comment>
<feature type="transmembrane region" description="Helical" evidence="7">
    <location>
        <begin position="387"/>
        <end position="405"/>
    </location>
</feature>
<dbReference type="Proteomes" id="UP000235965">
    <property type="component" value="Unassembled WGS sequence"/>
</dbReference>
<evidence type="ECO:0000313" key="10">
    <source>
        <dbReference type="Proteomes" id="UP000235965"/>
    </source>
</evidence>
<feature type="region of interest" description="Disordered" evidence="8">
    <location>
        <begin position="246"/>
        <end position="337"/>
    </location>
</feature>
<reference evidence="9 10" key="1">
    <citation type="submission" date="2017-12" db="EMBL/GenBank/DDBJ databases">
        <title>Hemimetabolous genomes reveal molecular basis of termite eusociality.</title>
        <authorList>
            <person name="Harrison M.C."/>
            <person name="Jongepier E."/>
            <person name="Robertson H.M."/>
            <person name="Arning N."/>
            <person name="Bitard-Feildel T."/>
            <person name="Chao H."/>
            <person name="Childers C.P."/>
            <person name="Dinh H."/>
            <person name="Doddapaneni H."/>
            <person name="Dugan S."/>
            <person name="Gowin J."/>
            <person name="Greiner C."/>
            <person name="Han Y."/>
            <person name="Hu H."/>
            <person name="Hughes D.S.T."/>
            <person name="Huylmans A.-K."/>
            <person name="Kemena C."/>
            <person name="Kremer L.P.M."/>
            <person name="Lee S.L."/>
            <person name="Lopez-Ezquerra A."/>
            <person name="Mallet L."/>
            <person name="Monroy-Kuhn J.M."/>
            <person name="Moser A."/>
            <person name="Murali S.C."/>
            <person name="Muzny D.M."/>
            <person name="Otani S."/>
            <person name="Piulachs M.-D."/>
            <person name="Poelchau M."/>
            <person name="Qu J."/>
            <person name="Schaub F."/>
            <person name="Wada-Katsumata A."/>
            <person name="Worley K.C."/>
            <person name="Xie Q."/>
            <person name="Ylla G."/>
            <person name="Poulsen M."/>
            <person name="Gibbs R.A."/>
            <person name="Schal C."/>
            <person name="Richards S."/>
            <person name="Belles X."/>
            <person name="Korb J."/>
            <person name="Bornberg-Bauer E."/>
        </authorList>
    </citation>
    <scope>NUCLEOTIDE SEQUENCE [LARGE SCALE GENOMIC DNA]</scope>
    <source>
        <tissue evidence="9">Whole body</tissue>
    </source>
</reference>
<evidence type="ECO:0000256" key="8">
    <source>
        <dbReference type="SAM" id="MobiDB-lite"/>
    </source>
</evidence>
<feature type="transmembrane region" description="Helical" evidence="7">
    <location>
        <begin position="357"/>
        <end position="375"/>
    </location>
</feature>
<dbReference type="GO" id="GO:0070782">
    <property type="term" value="P:phosphatidylserine exposure on apoptotic cell surface"/>
    <property type="evidence" value="ECO:0007669"/>
    <property type="project" value="TreeGrafter"/>
</dbReference>
<feature type="transmembrane region" description="Helical" evidence="7">
    <location>
        <begin position="26"/>
        <end position="43"/>
    </location>
</feature>
<evidence type="ECO:0000256" key="1">
    <source>
        <dbReference type="ARBA" id="ARBA00004651"/>
    </source>
</evidence>
<evidence type="ECO:0000313" key="9">
    <source>
        <dbReference type="EMBL" id="PNF42186.1"/>
    </source>
</evidence>
<gene>
    <name evidence="9" type="ORF">B7P43_G07322</name>
</gene>
<dbReference type="AlphaFoldDB" id="A0A2J7RMX5"/>
<dbReference type="PANTHER" id="PTHR16024">
    <property type="entry name" value="XK-RELATED PROTEIN"/>
    <property type="match status" value="1"/>
</dbReference>
<evidence type="ECO:0000256" key="3">
    <source>
        <dbReference type="ARBA" id="ARBA00022475"/>
    </source>
</evidence>
<accession>A0A2J7RMX5</accession>
<evidence type="ECO:0000256" key="7">
    <source>
        <dbReference type="RuleBase" id="RU910716"/>
    </source>
</evidence>
<dbReference type="GO" id="GO:1902742">
    <property type="term" value="P:apoptotic process involved in development"/>
    <property type="evidence" value="ECO:0007669"/>
    <property type="project" value="TreeGrafter"/>
</dbReference>
<dbReference type="InterPro" id="IPR050895">
    <property type="entry name" value="XK-related_scramblase"/>
</dbReference>
<dbReference type="Pfam" id="PF09815">
    <property type="entry name" value="XK-related"/>
    <property type="match status" value="2"/>
</dbReference>
<dbReference type="OrthoDB" id="8190653at2759"/>
<dbReference type="GO" id="GO:0005886">
    <property type="term" value="C:plasma membrane"/>
    <property type="evidence" value="ECO:0007669"/>
    <property type="project" value="UniProtKB-SubCell"/>
</dbReference>
<protein>
    <recommendedName>
        <fullName evidence="7">XK-related protein</fullName>
    </recommendedName>
</protein>
<comment type="similarity">
    <text evidence="2 7">Belongs to the XK family.</text>
</comment>
<evidence type="ECO:0000256" key="5">
    <source>
        <dbReference type="ARBA" id="ARBA00022989"/>
    </source>
</evidence>
<dbReference type="InParanoid" id="A0A2J7RMX5"/>
<keyword evidence="6 7" id="KW-0472">Membrane</keyword>
<dbReference type="EMBL" id="NEVH01002548">
    <property type="protein sequence ID" value="PNF42186.1"/>
    <property type="molecule type" value="Genomic_DNA"/>
</dbReference>
<proteinExistence type="inferred from homology"/>
<feature type="transmembrane region" description="Helical" evidence="7">
    <location>
        <begin position="475"/>
        <end position="497"/>
    </location>
</feature>
<evidence type="ECO:0000256" key="2">
    <source>
        <dbReference type="ARBA" id="ARBA00008789"/>
    </source>
</evidence>
<dbReference type="InterPro" id="IPR018629">
    <property type="entry name" value="XK-rel"/>
</dbReference>
<dbReference type="STRING" id="105785.A0A2J7RMX5"/>
<keyword evidence="5 7" id="KW-1133">Transmembrane helix</keyword>
<name>A0A2J7RMX5_9NEOP</name>
<organism evidence="9 10">
    <name type="scientific">Cryptotermes secundus</name>
    <dbReference type="NCBI Taxonomy" id="105785"/>
    <lineage>
        <taxon>Eukaryota</taxon>
        <taxon>Metazoa</taxon>
        <taxon>Ecdysozoa</taxon>
        <taxon>Arthropoda</taxon>
        <taxon>Hexapoda</taxon>
        <taxon>Insecta</taxon>
        <taxon>Pterygota</taxon>
        <taxon>Neoptera</taxon>
        <taxon>Polyneoptera</taxon>
        <taxon>Dictyoptera</taxon>
        <taxon>Blattodea</taxon>
        <taxon>Blattoidea</taxon>
        <taxon>Termitoidae</taxon>
        <taxon>Kalotermitidae</taxon>
        <taxon>Cryptotermitinae</taxon>
        <taxon>Cryptotermes</taxon>
    </lineage>
</organism>
<sequence>MESKKSVLDTKPQEILGYILTAEQQIWVYFLVATGFKCAIYVFDLASGIAVVNEHYKAGDNVWGTLTLLLMYFPSFVFFIIIISRPDLWDEQDGIPGTAKWFGYRTVQFLVYPIWVMHRYAKQLFWSIDALLHDEKEREEALLTANRPSQTELYLFLQPFLQSIPQAFLQVYIMLAHYQLDKHISQMQIFCVTSSLMLVTHKTVSFLWFESQKILQRKEPWNLKTPLILQTSQTSNEKITLNMSKTKAEESELATPFLQPRRFPTTASDHRMTSSMHDDEENTHNEPTDTENGTLLPEHSTPPKRITNPEEIEVKRMSTQPSLPEDPAPSRPDSTNISLPRRKIRKKKLYGMDEEDALAKIVAFLWWFFFLFSRILSLASCANFQPYVMLGILVIHYIIITSHLLHQTGLCSIYKVFTQLCLGYVFTFCFIEFRYKLKNVTVFYICYFLLMIVEILIMSLSWFLSSEQDSFWHRFVFTIIFGSCAISFLSMALYLTILKPKVKTVYVEETSHPQSTTDSTGRCCRCIPTIHS</sequence>
<keyword evidence="10" id="KW-1185">Reference proteome</keyword>
<dbReference type="FunCoup" id="A0A2J7RMX5">
    <property type="interactions" value="51"/>
</dbReference>
<comment type="caution">
    <text evidence="9">The sequence shown here is derived from an EMBL/GenBank/DDBJ whole genome shotgun (WGS) entry which is preliminary data.</text>
</comment>
<feature type="transmembrane region" description="Helical" evidence="7">
    <location>
        <begin position="63"/>
        <end position="83"/>
    </location>
</feature>
<dbReference type="PANTHER" id="PTHR16024:SF27">
    <property type="entry name" value="XK-RELATED PROTEIN"/>
    <property type="match status" value="1"/>
</dbReference>
<evidence type="ECO:0000256" key="6">
    <source>
        <dbReference type="ARBA" id="ARBA00023136"/>
    </source>
</evidence>